<dbReference type="PANTHER" id="PTHR15074:SF0">
    <property type="entry name" value="METHYL-CPG-BINDING DOMAIN PROTEIN 4-LIKE PROTEIN"/>
    <property type="match status" value="1"/>
</dbReference>
<dbReference type="OrthoDB" id="10265068at2759"/>
<dbReference type="GO" id="GO:0006281">
    <property type="term" value="P:DNA repair"/>
    <property type="evidence" value="ECO:0007669"/>
    <property type="project" value="InterPro"/>
</dbReference>
<feature type="compositionally biased region" description="Basic and acidic residues" evidence="3">
    <location>
        <begin position="380"/>
        <end position="396"/>
    </location>
</feature>
<organism evidence="4 5">
    <name type="scientific">Carnegiea gigantea</name>
    <dbReference type="NCBI Taxonomy" id="171969"/>
    <lineage>
        <taxon>Eukaryota</taxon>
        <taxon>Viridiplantae</taxon>
        <taxon>Streptophyta</taxon>
        <taxon>Embryophyta</taxon>
        <taxon>Tracheophyta</taxon>
        <taxon>Spermatophyta</taxon>
        <taxon>Magnoliopsida</taxon>
        <taxon>eudicotyledons</taxon>
        <taxon>Gunneridae</taxon>
        <taxon>Pentapetalae</taxon>
        <taxon>Caryophyllales</taxon>
        <taxon>Cactineae</taxon>
        <taxon>Cactaceae</taxon>
        <taxon>Cactoideae</taxon>
        <taxon>Echinocereeae</taxon>
        <taxon>Carnegiea</taxon>
    </lineage>
</organism>
<evidence type="ECO:0000313" key="4">
    <source>
        <dbReference type="EMBL" id="KAJ8446502.1"/>
    </source>
</evidence>
<dbReference type="AlphaFoldDB" id="A0A9Q1QLA3"/>
<feature type="compositionally biased region" description="Basic residues" evidence="3">
    <location>
        <begin position="310"/>
        <end position="320"/>
    </location>
</feature>
<feature type="compositionally biased region" description="Basic residues" evidence="3">
    <location>
        <begin position="397"/>
        <end position="406"/>
    </location>
</feature>
<dbReference type="EMBL" id="JAKOGI010000053">
    <property type="protein sequence ID" value="KAJ8446502.1"/>
    <property type="molecule type" value="Genomic_DNA"/>
</dbReference>
<evidence type="ECO:0000256" key="3">
    <source>
        <dbReference type="SAM" id="MobiDB-lite"/>
    </source>
</evidence>
<proteinExistence type="predicted"/>
<keyword evidence="2" id="KW-0539">Nucleus</keyword>
<sequence length="941" mass="105403">MACSGVIVCALAAPLPSESAARTRIRTLNRRKLQQHNRYCEGGFDGAIEMKCDNDNNDVATNGMIVLALASPSPSAAGTRSRELGRGKLALCDVGRDVGPGGVKQKWGKRKRRDENCTGSGSGEAVVRVVSPYFKEKKEGQGDKGNVVVRKQRKTKRRRENERCSSAVEIGGGEVLNAEATGFVRASRYFQKDIAVSSTCSEGERIGDVYRTEKMAEASVLQEIENDGNACGMEKAEQCIGGRNLRRHQSSDTPQEGDDCKIMVEDLKKQNVLETKKMLRKVPAVTSDDSLRIVSQYFVRKISGSNTSKTVKKVGKKRKQKPVDKLHRESEMTVVCTDSVQNISPCSWTPGVDDRGEEKNGAMEKKADKKVKKKKMTKKTKCDEDNEKETKTETSKKLMRKRKDKKRAHDDQHCQEANEDSALRPQSADSACVVFKANNEAALKAGEKKVVTSAPAGLGDVANHIVSGATKKVSPYFDQEESKENLSYGEIEKAAVYTESLQDGSPCFSTLGVDGHGNRKTKNSKKESEKKVKRERNKRKKIARDEDLEMGTVKIKKQKKNKKRVPDEGHCQESKDENEDPVWVPQHASSTCSGVEGKNKVEHERGEKKIAVKSNQVLCIETKKVSPYFNHSLEKEGCDDRQDKSGAEHPVRTMCIELEEILSKYAYKCESQMNQAMNEVNGSAREQDQRRKRWRKIAHGTLNAKEKLAEAYRRKAPDNTWVPPRSPYNLLQEDHAHDPWRVLVICMLLNMTTGLQTVGLIEIFGLGQVGNKQSKAYHSTTHMEVRDVLWDLFSLCPNAEAAIDADPIELQSVIQSLGLQRKRAAMIQRFSREYLSDKWTHVTQLHGIGKYAADAYAIFCTGMWHQWGRWFGADSTRSHRIEVRSRSILLGYAIHPSSGEFYCSHIVDKHGGSVKKHVIVHAEDYWDMPYTPVKNSTAHTL</sequence>
<dbReference type="GO" id="GO:0003677">
    <property type="term" value="F:DNA binding"/>
    <property type="evidence" value="ECO:0007669"/>
    <property type="project" value="InterPro"/>
</dbReference>
<dbReference type="GO" id="GO:0003824">
    <property type="term" value="F:catalytic activity"/>
    <property type="evidence" value="ECO:0007669"/>
    <property type="project" value="InterPro"/>
</dbReference>
<dbReference type="GO" id="GO:0005634">
    <property type="term" value="C:nucleus"/>
    <property type="evidence" value="ECO:0007669"/>
    <property type="project" value="UniProtKB-SubCell"/>
</dbReference>
<feature type="compositionally biased region" description="Basic residues" evidence="3">
    <location>
        <begin position="554"/>
        <end position="563"/>
    </location>
</feature>
<feature type="compositionally biased region" description="Basic residues" evidence="3">
    <location>
        <begin position="368"/>
        <end position="379"/>
    </location>
</feature>
<feature type="compositionally biased region" description="Basic and acidic residues" evidence="3">
    <location>
        <begin position="352"/>
        <end position="367"/>
    </location>
</feature>
<reference evidence="4" key="1">
    <citation type="submission" date="2022-04" db="EMBL/GenBank/DDBJ databases">
        <title>Carnegiea gigantea Genome sequencing and assembly v2.</title>
        <authorList>
            <person name="Copetti D."/>
            <person name="Sanderson M.J."/>
            <person name="Burquez A."/>
            <person name="Wojciechowski M.F."/>
        </authorList>
    </citation>
    <scope>NUCLEOTIDE SEQUENCE</scope>
    <source>
        <strain evidence="4">SGP5-SGP5p</strain>
        <tissue evidence="4">Aerial part</tissue>
    </source>
</reference>
<dbReference type="InterPro" id="IPR045138">
    <property type="entry name" value="MeCP2/MBD4"/>
</dbReference>
<comment type="caution">
    <text evidence="4">The sequence shown here is derived from an EMBL/GenBank/DDBJ whole genome shotgun (WGS) entry which is preliminary data.</text>
</comment>
<name>A0A9Q1QLA3_9CARY</name>
<evidence type="ECO:0000256" key="1">
    <source>
        <dbReference type="ARBA" id="ARBA00004123"/>
    </source>
</evidence>
<feature type="region of interest" description="Disordered" evidence="3">
    <location>
        <begin position="309"/>
        <end position="331"/>
    </location>
</feature>
<feature type="compositionally biased region" description="Basic and acidic residues" evidence="3">
    <location>
        <begin position="321"/>
        <end position="331"/>
    </location>
</feature>
<feature type="region of interest" description="Disordered" evidence="3">
    <location>
        <begin position="346"/>
        <end position="428"/>
    </location>
</feature>
<evidence type="ECO:0000313" key="5">
    <source>
        <dbReference type="Proteomes" id="UP001153076"/>
    </source>
</evidence>
<feature type="compositionally biased region" description="Basic residues" evidence="3">
    <location>
        <begin position="533"/>
        <end position="542"/>
    </location>
</feature>
<gene>
    <name evidence="4" type="ORF">Cgig2_027464</name>
</gene>
<feature type="region of interest" description="Disordered" evidence="3">
    <location>
        <begin position="102"/>
        <end position="122"/>
    </location>
</feature>
<feature type="compositionally biased region" description="Basic and acidic residues" evidence="3">
    <location>
        <begin position="564"/>
        <end position="575"/>
    </location>
</feature>
<evidence type="ECO:0008006" key="6">
    <source>
        <dbReference type="Google" id="ProtNLM"/>
    </source>
</evidence>
<accession>A0A9Q1QLA3</accession>
<dbReference type="SUPFAM" id="SSF48150">
    <property type="entry name" value="DNA-glycosylase"/>
    <property type="match status" value="1"/>
</dbReference>
<feature type="region of interest" description="Disordered" evidence="3">
    <location>
        <begin position="503"/>
        <end position="603"/>
    </location>
</feature>
<comment type="subcellular location">
    <subcellularLocation>
        <location evidence="1">Nucleus</location>
    </subcellularLocation>
</comment>
<keyword evidence="5" id="KW-1185">Reference proteome</keyword>
<dbReference type="Gene3D" id="1.10.340.30">
    <property type="entry name" value="Hypothetical protein, domain 2"/>
    <property type="match status" value="2"/>
</dbReference>
<dbReference type="PANTHER" id="PTHR15074">
    <property type="entry name" value="METHYL-CPG-BINDING PROTEIN"/>
    <property type="match status" value="1"/>
</dbReference>
<evidence type="ECO:0000256" key="2">
    <source>
        <dbReference type="ARBA" id="ARBA00023242"/>
    </source>
</evidence>
<protein>
    <recommendedName>
        <fullName evidence="6">HhH-GPD domain-containing protein</fullName>
    </recommendedName>
</protein>
<dbReference type="Proteomes" id="UP001153076">
    <property type="component" value="Unassembled WGS sequence"/>
</dbReference>
<dbReference type="InterPro" id="IPR011257">
    <property type="entry name" value="DNA_glycosylase"/>
</dbReference>
<feature type="compositionally biased region" description="Basic and acidic residues" evidence="3">
    <location>
        <begin position="407"/>
        <end position="416"/>
    </location>
</feature>